<dbReference type="Gene3D" id="1.25.40.10">
    <property type="entry name" value="Tetratricopeptide repeat domain"/>
    <property type="match status" value="4"/>
</dbReference>
<feature type="signal peptide" evidence="9">
    <location>
        <begin position="1"/>
        <end position="34"/>
    </location>
</feature>
<dbReference type="PROSITE" id="PS50005">
    <property type="entry name" value="TPR"/>
    <property type="match status" value="1"/>
</dbReference>
<sequence>MKHLRLFKARRAGAAGLLSCSLLSLTLSSLPVLAQDQSPAQAQGTDQALAPLFEQARFWRDRQRADLAEQSLERVLDADPGNRRALYLLAEYALTDGDMEKASRWQARLAEVAPEDDRVEALAQEQKLRRADGQRLAEARSQAAAGDYAEAMASYRAVLEGDAVPPRLAPEVYLTLAGTDNGWSEARDRLAAMAREHPDEPALATALGQVLSYREATRRQGIERLAERAATGDAAADRAWRQALEWLEATPADEHLYAAYQQAHPEDSQIAELFADKMTLPPEREAAQARAQGYDSLEQQRLDQAEAQFQQVLEQTPDDADAQGGLGLTLLRQQRFAEARDALEQAIRLAPERRDQWQAAYESAAFYARLGEARAQARAGRLDRALELVTPLTRGGGDGARAATLLQADLLKRQGRLDQAEQRYLSLGNDTSARLGLVDVYRRQQRWSEAEALAASLPASARAQLGDLGAARAQALRQQAAGQSASEAEATLREALALAPADPWVRLDLARLLDRQGRVDEAGHLVRPLNLSEASAPQLQAAALYASEQGDWDQARRYLAAIPLALRDEDIQRLADQAEAQSALAAAEAAWNRGDRASALERLDEVLTSTSDPGVRAEVAQRYQQMGLTSRALELVEADTAGELDAPVEAYTGYVAVLASAGRDRQAKALVQRLEARDDFGLAARAALDEAMIGARVAQADRLRQQGQLASAYDVLASALRERPEDQALLLAMARLYQDGGRQRQAGQLYDYTLSRFPESDDARLGAADAALAQGDSMRASRLLVAPPANAQDRPRWLLSRAGLARAQGQDRQALALLREARSELRADPQQSLALASTTGDNPFENASGGAGGGRPAWLPGGSLSAGAGSGTGSGAGSGAGASADEAAPQASPLIDEVERMMAEVRRAVSPKAQGGLALVVRSGEEGLSQFDRVETPTTFTSGDFSSVFGRSRAELTLTPAYGSAGTPSGDAERRFGRMAIVEAIGGLASDDDVSAAVTGDYLSRLGQVGGDGLDVSADSQSDAGVGLSLGFRSDLLDVDVGTTPLGFDQSQLVGGLRLHPKVGDSGEFTLTAERRAVKDSLLSYAGTRDPVSGEHWGGVVKTGGALGYSFDNGDSGAYVSLGGYRYTGDNVADNDSLEAGMGAYLRPINERDRELKAGVHVNYLDFDRNLSRYSFGHGGYFSPQDHISVAFPVSFSEQRGRWSYSARVSPGFQSYSEAAEDFFPTDGESQALLDDLADADAAVESRYSASSESGFGLTLGGDASYQLTNDMKVGGRLGYDTFGDYDETSAWLYLDYTLGGADE</sequence>
<dbReference type="Pfam" id="PF13432">
    <property type="entry name" value="TPR_16"/>
    <property type="match status" value="1"/>
</dbReference>
<evidence type="ECO:0000256" key="5">
    <source>
        <dbReference type="ARBA" id="ARBA00022803"/>
    </source>
</evidence>
<dbReference type="Pfam" id="PF14559">
    <property type="entry name" value="TPR_19"/>
    <property type="match status" value="3"/>
</dbReference>
<evidence type="ECO:0000259" key="10">
    <source>
        <dbReference type="Pfam" id="PF05420"/>
    </source>
</evidence>
<feature type="chain" id="PRO_5043571426" evidence="9">
    <location>
        <begin position="35"/>
        <end position="1304"/>
    </location>
</feature>
<dbReference type="InterPro" id="IPR003921">
    <property type="entry name" value="Cell_synth_C"/>
</dbReference>
<evidence type="ECO:0000256" key="6">
    <source>
        <dbReference type="ARBA" id="ARBA00022916"/>
    </source>
</evidence>
<dbReference type="PRINTS" id="PR01441">
    <property type="entry name" value="CELLSNTHASEC"/>
</dbReference>
<gene>
    <name evidence="11" type="ORF">NFG57_19980</name>
</gene>
<dbReference type="RefSeq" id="WP_348815037.1">
    <property type="nucleotide sequence ID" value="NZ_CP098828.1"/>
</dbReference>
<dbReference type="PANTHER" id="PTHR12558:SF13">
    <property type="entry name" value="CELL DIVISION CYCLE PROTEIN 27 HOMOLOG"/>
    <property type="match status" value="1"/>
</dbReference>
<dbReference type="SMART" id="SM00028">
    <property type="entry name" value="TPR"/>
    <property type="match status" value="4"/>
</dbReference>
<feature type="domain" description="Cellulose synthase operon C C-terminal" evidence="10">
    <location>
        <begin position="950"/>
        <end position="1299"/>
    </location>
</feature>
<dbReference type="Pfam" id="PF05420">
    <property type="entry name" value="BCSC_C"/>
    <property type="match status" value="1"/>
</dbReference>
<reference evidence="11" key="1">
    <citation type="submission" date="2022-06" db="EMBL/GenBank/DDBJ databases">
        <title>A novel DMS-producing enzyme.</title>
        <authorList>
            <person name="Zhang Y."/>
        </authorList>
    </citation>
    <scope>NUCLEOTIDE SEQUENCE</scope>
    <source>
        <strain evidence="11">H10-59</strain>
    </source>
</reference>
<dbReference type="GO" id="GO:0019867">
    <property type="term" value="C:outer membrane"/>
    <property type="evidence" value="ECO:0007669"/>
    <property type="project" value="InterPro"/>
</dbReference>
<evidence type="ECO:0000256" key="1">
    <source>
        <dbReference type="ARBA" id="ARBA00003476"/>
    </source>
</evidence>
<evidence type="ECO:0000256" key="7">
    <source>
        <dbReference type="PROSITE-ProRule" id="PRU00339"/>
    </source>
</evidence>
<comment type="pathway">
    <text evidence="2">Glycan metabolism; bacterial cellulose biosynthesis.</text>
</comment>
<dbReference type="EMBL" id="CP098828">
    <property type="protein sequence ID" value="XBO75053.1"/>
    <property type="molecule type" value="Genomic_DNA"/>
</dbReference>
<evidence type="ECO:0000256" key="3">
    <source>
        <dbReference type="ARBA" id="ARBA00022729"/>
    </source>
</evidence>
<proteinExistence type="predicted"/>
<evidence type="ECO:0000256" key="8">
    <source>
        <dbReference type="SAM" id="MobiDB-lite"/>
    </source>
</evidence>
<dbReference type="InterPro" id="IPR008410">
    <property type="entry name" value="BCSC_C"/>
</dbReference>
<keyword evidence="5 7" id="KW-0802">TPR repeat</keyword>
<feature type="compositionally biased region" description="Low complexity" evidence="8">
    <location>
        <begin position="881"/>
        <end position="890"/>
    </location>
</feature>
<feature type="repeat" description="TPR" evidence="7">
    <location>
        <begin position="320"/>
        <end position="353"/>
    </location>
</feature>
<keyword evidence="3 9" id="KW-0732">Signal</keyword>
<keyword evidence="6" id="KW-0135">Cellulose biosynthesis</keyword>
<evidence type="ECO:0000256" key="4">
    <source>
        <dbReference type="ARBA" id="ARBA00022737"/>
    </source>
</evidence>
<feature type="compositionally biased region" description="Gly residues" evidence="8">
    <location>
        <begin position="868"/>
        <end position="880"/>
    </location>
</feature>
<evidence type="ECO:0000256" key="9">
    <source>
        <dbReference type="SAM" id="SignalP"/>
    </source>
</evidence>
<evidence type="ECO:0000313" key="11">
    <source>
        <dbReference type="EMBL" id="XBO75053.1"/>
    </source>
</evidence>
<organism evidence="11">
    <name type="scientific">Halomonas sp. H10-59</name>
    <dbReference type="NCBI Taxonomy" id="2950874"/>
    <lineage>
        <taxon>Bacteria</taxon>
        <taxon>Pseudomonadati</taxon>
        <taxon>Pseudomonadota</taxon>
        <taxon>Gammaproteobacteria</taxon>
        <taxon>Oceanospirillales</taxon>
        <taxon>Halomonadaceae</taxon>
        <taxon>Halomonas</taxon>
    </lineage>
</organism>
<dbReference type="GO" id="GO:0030244">
    <property type="term" value="P:cellulose biosynthetic process"/>
    <property type="evidence" value="ECO:0007669"/>
    <property type="project" value="UniProtKB-KW"/>
</dbReference>
<feature type="region of interest" description="Disordered" evidence="8">
    <location>
        <begin position="836"/>
        <end position="890"/>
    </location>
</feature>
<accession>A0AAU7KVA5</accession>
<dbReference type="SUPFAM" id="SSF48452">
    <property type="entry name" value="TPR-like"/>
    <property type="match status" value="4"/>
</dbReference>
<name>A0AAU7KVA5_9GAMM</name>
<dbReference type="GO" id="GO:0006011">
    <property type="term" value="P:UDP-alpha-D-glucose metabolic process"/>
    <property type="evidence" value="ECO:0007669"/>
    <property type="project" value="InterPro"/>
</dbReference>
<protein>
    <submittedName>
        <fullName evidence="11">Cellulose synthase subunit BcsC-related outer membrane protein</fullName>
    </submittedName>
</protein>
<comment type="function">
    <text evidence="1">Required for maximal bacterial cellulose synthesis.</text>
</comment>
<dbReference type="InterPro" id="IPR011990">
    <property type="entry name" value="TPR-like_helical_dom_sf"/>
</dbReference>
<dbReference type="PANTHER" id="PTHR12558">
    <property type="entry name" value="CELL DIVISION CYCLE 16,23,27"/>
    <property type="match status" value="1"/>
</dbReference>
<keyword evidence="4" id="KW-0677">Repeat</keyword>
<dbReference type="InterPro" id="IPR019734">
    <property type="entry name" value="TPR_rpt"/>
</dbReference>
<evidence type="ECO:0000256" key="2">
    <source>
        <dbReference type="ARBA" id="ARBA00005186"/>
    </source>
</evidence>